<reference evidence="1 2" key="1">
    <citation type="journal article" date="2013" name="Genome Announc.">
        <title>Draft Genome Sequence of Desulfotignum phosphitoxidans DSM 13687 Strain FiPS-3.</title>
        <authorList>
            <person name="Poehlein A."/>
            <person name="Daniel R."/>
            <person name="Simeonova D.D."/>
        </authorList>
    </citation>
    <scope>NUCLEOTIDE SEQUENCE [LARGE SCALE GENOMIC DNA]</scope>
    <source>
        <strain evidence="1 2">DSM 13687</strain>
    </source>
</reference>
<dbReference type="SUPFAM" id="SSF50475">
    <property type="entry name" value="FMN-binding split barrel"/>
    <property type="match status" value="1"/>
</dbReference>
<dbReference type="Pfam" id="PF12900">
    <property type="entry name" value="Pyridox_ox_2"/>
    <property type="match status" value="1"/>
</dbReference>
<gene>
    <name evidence="1" type="ORF">Dpo_11c00600</name>
</gene>
<keyword evidence="2" id="KW-1185">Reference proteome</keyword>
<dbReference type="InterPro" id="IPR024747">
    <property type="entry name" value="Pyridox_Oxase-rel"/>
</dbReference>
<dbReference type="PANTHER" id="PTHR34071:SF2">
    <property type="entry name" value="FLAVIN-NUCLEOTIDE-BINDING PROTEIN"/>
    <property type="match status" value="1"/>
</dbReference>
<dbReference type="InterPro" id="IPR012349">
    <property type="entry name" value="Split_barrel_FMN-bd"/>
</dbReference>
<evidence type="ECO:0000313" key="1">
    <source>
        <dbReference type="EMBL" id="EMS77918.1"/>
    </source>
</evidence>
<dbReference type="EMBL" id="APJX01000011">
    <property type="protein sequence ID" value="EMS77918.1"/>
    <property type="molecule type" value="Genomic_DNA"/>
</dbReference>
<accession>S0FS65</accession>
<dbReference type="Gene3D" id="2.30.110.10">
    <property type="entry name" value="Electron Transport, Fmn-binding Protein, Chain A"/>
    <property type="match status" value="1"/>
</dbReference>
<dbReference type="OrthoDB" id="9794935at2"/>
<comment type="caution">
    <text evidence="1">The sequence shown here is derived from an EMBL/GenBank/DDBJ whole genome shotgun (WGS) entry which is preliminary data.</text>
</comment>
<organism evidence="1 2">
    <name type="scientific">Desulfotignum phosphitoxidans DSM 13687</name>
    <dbReference type="NCBI Taxonomy" id="1286635"/>
    <lineage>
        <taxon>Bacteria</taxon>
        <taxon>Pseudomonadati</taxon>
        <taxon>Thermodesulfobacteriota</taxon>
        <taxon>Desulfobacteria</taxon>
        <taxon>Desulfobacterales</taxon>
        <taxon>Desulfobacteraceae</taxon>
        <taxon>Desulfotignum</taxon>
    </lineage>
</organism>
<dbReference type="Proteomes" id="UP000014216">
    <property type="component" value="Unassembled WGS sequence"/>
</dbReference>
<dbReference type="AlphaFoldDB" id="S0FS65"/>
<dbReference type="RefSeq" id="WP_006968063.1">
    <property type="nucleotide sequence ID" value="NZ_APJX01000011.1"/>
</dbReference>
<protein>
    <submittedName>
        <fullName evidence="1">Pyridoxamine 5'-phosphate oxidase-like FMN-binding protein</fullName>
    </submittedName>
</protein>
<proteinExistence type="predicted"/>
<dbReference type="PANTHER" id="PTHR34071">
    <property type="entry name" value="5-NITROIMIDAZOLE ANTIBIOTICS RESISTANCE PROTEIN, NIMA-FAMILY-RELATED PROTEIN-RELATED"/>
    <property type="match status" value="1"/>
</dbReference>
<name>S0FS65_9BACT</name>
<sequence>MRRKEKQITDKKQMEQILAQAQVCRLAMVDQGQPYVVPLNFGYGNGSLYFHSAPEGRKIDVLKADPQVCFEVDEMVKMNKAAAACDWGVSFKSVIGTGTARILDTPAEKKAGLDIIMAHYSGRSFDYPEEKLAKTAVVQVTIHEMTGKQG</sequence>
<evidence type="ECO:0000313" key="2">
    <source>
        <dbReference type="Proteomes" id="UP000014216"/>
    </source>
</evidence>